<name>A0A9X0QDI8_9BACT</name>
<feature type="transmembrane region" description="Helical" evidence="5">
    <location>
        <begin position="79"/>
        <end position="97"/>
    </location>
</feature>
<feature type="transmembrane region" description="Helical" evidence="5">
    <location>
        <begin position="109"/>
        <end position="130"/>
    </location>
</feature>
<evidence type="ECO:0000313" key="6">
    <source>
        <dbReference type="EMBL" id="MBB5328368.1"/>
    </source>
</evidence>
<keyword evidence="3 5" id="KW-1133">Transmembrane helix</keyword>
<reference evidence="6 7" key="1">
    <citation type="submission" date="2020-08" db="EMBL/GenBank/DDBJ databases">
        <title>Genomic Encyclopedia of Type Strains, Phase IV (KMG-V): Genome sequencing to study the core and pangenomes of soil and plant-associated prokaryotes.</title>
        <authorList>
            <person name="Whitman W."/>
        </authorList>
    </citation>
    <scope>NUCLEOTIDE SEQUENCE [LARGE SCALE GENOMIC DNA]</scope>
    <source>
        <strain evidence="6 7">X5P2</strain>
    </source>
</reference>
<dbReference type="EMBL" id="JACHEB010000004">
    <property type="protein sequence ID" value="MBB5328368.1"/>
    <property type="molecule type" value="Genomic_DNA"/>
</dbReference>
<dbReference type="AlphaFoldDB" id="A0A9X0QDI8"/>
<organism evidence="6 7">
    <name type="scientific">Tunturiibacter gelidiferens</name>
    <dbReference type="NCBI Taxonomy" id="3069689"/>
    <lineage>
        <taxon>Bacteria</taxon>
        <taxon>Pseudomonadati</taxon>
        <taxon>Acidobacteriota</taxon>
        <taxon>Terriglobia</taxon>
        <taxon>Terriglobales</taxon>
        <taxon>Acidobacteriaceae</taxon>
        <taxon>Tunturiibacter</taxon>
    </lineage>
</organism>
<accession>A0A9X0QDI8</accession>
<dbReference type="PANTHER" id="PTHR36460">
    <property type="entry name" value="UPF0132 DOMAIN PROTEIN (AFU_ORTHOLOGUE AFUA_3G10255)"/>
    <property type="match status" value="1"/>
</dbReference>
<comment type="caution">
    <text evidence="6">The sequence shown here is derived from an EMBL/GenBank/DDBJ whole genome shotgun (WGS) entry which is preliminary data.</text>
</comment>
<dbReference type="PANTHER" id="PTHR36460:SF1">
    <property type="entry name" value="UPF0132 DOMAIN PROTEIN (AFU_ORTHOLOGUE AFUA_3G10255)"/>
    <property type="match status" value="1"/>
</dbReference>
<protein>
    <submittedName>
        <fullName evidence="6">Membrane protein</fullName>
    </submittedName>
</protein>
<keyword evidence="2 5" id="KW-0812">Transmembrane</keyword>
<proteinExistence type="predicted"/>
<evidence type="ECO:0000256" key="2">
    <source>
        <dbReference type="ARBA" id="ARBA00022692"/>
    </source>
</evidence>
<comment type="subcellular location">
    <subcellularLocation>
        <location evidence="1">Membrane</location>
        <topology evidence="1">Multi-pass membrane protein</topology>
    </subcellularLocation>
</comment>
<dbReference type="Proteomes" id="UP000535182">
    <property type="component" value="Unassembled WGS sequence"/>
</dbReference>
<feature type="transmembrane region" description="Helical" evidence="5">
    <location>
        <begin position="136"/>
        <end position="164"/>
    </location>
</feature>
<dbReference type="RefSeq" id="WP_183975797.1">
    <property type="nucleotide sequence ID" value="NZ_JACHEB010000004.1"/>
</dbReference>
<sequence length="188" mass="19670">MQCPVCHHEVSSQSAFCSSCGAPLAAAGGAAEGSSAPPPPAYTNVPPAYTNVPPAYSAVPPAYTAAPPAATSTGLSENAAAAIAYLTIIPAIIFLVLEPYNKMPLVKFHSWQSIGLCVAATVLQVLITIGEVAMHFIPGIVLLFSLIHLVIGLGLFLVWLFIILKASKGEWYKLPIIGDFAEKQARAV</sequence>
<gene>
    <name evidence="6" type="ORF">HDF14_001978</name>
</gene>
<dbReference type="GO" id="GO:0016020">
    <property type="term" value="C:membrane"/>
    <property type="evidence" value="ECO:0007669"/>
    <property type="project" value="UniProtKB-SubCell"/>
</dbReference>
<evidence type="ECO:0000313" key="7">
    <source>
        <dbReference type="Proteomes" id="UP000535182"/>
    </source>
</evidence>
<keyword evidence="4 5" id="KW-0472">Membrane</keyword>
<evidence type="ECO:0000256" key="1">
    <source>
        <dbReference type="ARBA" id="ARBA00004141"/>
    </source>
</evidence>
<evidence type="ECO:0000256" key="5">
    <source>
        <dbReference type="SAM" id="Phobius"/>
    </source>
</evidence>
<keyword evidence="7" id="KW-1185">Reference proteome</keyword>
<evidence type="ECO:0000256" key="3">
    <source>
        <dbReference type="ARBA" id="ARBA00022989"/>
    </source>
</evidence>
<evidence type="ECO:0000256" key="4">
    <source>
        <dbReference type="ARBA" id="ARBA00023136"/>
    </source>
</evidence>